<gene>
    <name evidence="2" type="ORF">CLV67_103368</name>
</gene>
<dbReference type="Proteomes" id="UP000239415">
    <property type="component" value="Unassembled WGS sequence"/>
</dbReference>
<accession>A0A2T0KJB0</accession>
<dbReference type="InterPro" id="IPR001387">
    <property type="entry name" value="Cro/C1-type_HTH"/>
</dbReference>
<dbReference type="InterPro" id="IPR013975">
    <property type="entry name" value="Tscrpt_reg_BetR_N"/>
</dbReference>
<dbReference type="PROSITE" id="PS50943">
    <property type="entry name" value="HTH_CROC1"/>
    <property type="match status" value="1"/>
</dbReference>
<dbReference type="Pfam" id="PF08667">
    <property type="entry name" value="BetR"/>
    <property type="match status" value="1"/>
</dbReference>
<dbReference type="AlphaFoldDB" id="A0A2T0KJB0"/>
<sequence>MTDNVRNGGDIDPVRARIGDNVRAEMGRRRRGQNWLADVLGLSQPQVSRRLVGRIGFEARELVLVAEALEVPTSAFFQGVAAPADEVRAA</sequence>
<protein>
    <submittedName>
        <fullName evidence="2">BetR domain-containing protein</fullName>
    </submittedName>
</protein>
<dbReference type="OrthoDB" id="3267729at2"/>
<evidence type="ECO:0000259" key="1">
    <source>
        <dbReference type="PROSITE" id="PS50943"/>
    </source>
</evidence>
<dbReference type="SUPFAM" id="SSF47413">
    <property type="entry name" value="lambda repressor-like DNA-binding domains"/>
    <property type="match status" value="1"/>
</dbReference>
<feature type="domain" description="HTH cro/C1-type" evidence="1">
    <location>
        <begin position="36"/>
        <end position="76"/>
    </location>
</feature>
<reference evidence="2 3" key="1">
    <citation type="submission" date="2018-03" db="EMBL/GenBank/DDBJ databases">
        <title>Genomic Encyclopedia of Archaeal and Bacterial Type Strains, Phase II (KMG-II): from individual species to whole genera.</title>
        <authorList>
            <person name="Goeker M."/>
        </authorList>
    </citation>
    <scope>NUCLEOTIDE SEQUENCE [LARGE SCALE GENOMIC DNA]</scope>
    <source>
        <strain evidence="2 3">DSM 43146</strain>
    </source>
</reference>
<dbReference type="CDD" id="cd00093">
    <property type="entry name" value="HTH_XRE"/>
    <property type="match status" value="1"/>
</dbReference>
<dbReference type="GO" id="GO:0003677">
    <property type="term" value="F:DNA binding"/>
    <property type="evidence" value="ECO:0007669"/>
    <property type="project" value="InterPro"/>
</dbReference>
<name>A0A2T0KJB0_9ACTN</name>
<proteinExistence type="predicted"/>
<keyword evidence="3" id="KW-1185">Reference proteome</keyword>
<dbReference type="Gene3D" id="1.10.260.40">
    <property type="entry name" value="lambda repressor-like DNA-binding domains"/>
    <property type="match status" value="1"/>
</dbReference>
<evidence type="ECO:0000313" key="2">
    <source>
        <dbReference type="EMBL" id="PRX23619.1"/>
    </source>
</evidence>
<comment type="caution">
    <text evidence="2">The sequence shown here is derived from an EMBL/GenBank/DDBJ whole genome shotgun (WGS) entry which is preliminary data.</text>
</comment>
<dbReference type="EMBL" id="PVMZ01000003">
    <property type="protein sequence ID" value="PRX23619.1"/>
    <property type="molecule type" value="Genomic_DNA"/>
</dbReference>
<evidence type="ECO:0000313" key="3">
    <source>
        <dbReference type="Proteomes" id="UP000239415"/>
    </source>
</evidence>
<dbReference type="InterPro" id="IPR010982">
    <property type="entry name" value="Lambda_DNA-bd_dom_sf"/>
</dbReference>
<organism evidence="2 3">
    <name type="scientific">Actinoplanes italicus</name>
    <dbReference type="NCBI Taxonomy" id="113567"/>
    <lineage>
        <taxon>Bacteria</taxon>
        <taxon>Bacillati</taxon>
        <taxon>Actinomycetota</taxon>
        <taxon>Actinomycetes</taxon>
        <taxon>Micromonosporales</taxon>
        <taxon>Micromonosporaceae</taxon>
        <taxon>Actinoplanes</taxon>
    </lineage>
</organism>
<dbReference type="RefSeq" id="WP_106316789.1">
    <property type="nucleotide sequence ID" value="NZ_BOMO01000042.1"/>
</dbReference>